<comment type="catalytic activity">
    <reaction evidence="7">
        <text>(6S)-5,6,7,8-tetrahydrofolyl-(gamma-L-Glu)(n) + (n-1) H2O = (6S)-5,6,7,8-tetrahydrofolate + (n-1) L-glutamate</text>
        <dbReference type="Rhea" id="RHEA:56784"/>
        <dbReference type="Rhea" id="RHEA-COMP:14738"/>
        <dbReference type="ChEBI" id="CHEBI:15377"/>
        <dbReference type="ChEBI" id="CHEBI:29985"/>
        <dbReference type="ChEBI" id="CHEBI:57453"/>
        <dbReference type="ChEBI" id="CHEBI:141005"/>
        <dbReference type="EC" id="3.4.19.9"/>
    </reaction>
</comment>
<gene>
    <name evidence="9" type="ORF">DR999_PMT05385</name>
</gene>
<evidence type="ECO:0000256" key="4">
    <source>
        <dbReference type="ARBA" id="ARBA00022729"/>
    </source>
</evidence>
<dbReference type="PROSITE" id="PS51275">
    <property type="entry name" value="PEPTIDASE_C26_GGH"/>
    <property type="match status" value="1"/>
</dbReference>
<evidence type="ECO:0000256" key="1">
    <source>
        <dbReference type="ARBA" id="ARBA00004239"/>
    </source>
</evidence>
<organism evidence="9 10">
    <name type="scientific">Platysternon megacephalum</name>
    <name type="common">big-headed turtle</name>
    <dbReference type="NCBI Taxonomy" id="55544"/>
    <lineage>
        <taxon>Eukaryota</taxon>
        <taxon>Metazoa</taxon>
        <taxon>Chordata</taxon>
        <taxon>Craniata</taxon>
        <taxon>Vertebrata</taxon>
        <taxon>Euteleostomi</taxon>
        <taxon>Archelosauria</taxon>
        <taxon>Testudinata</taxon>
        <taxon>Testudines</taxon>
        <taxon>Cryptodira</taxon>
        <taxon>Durocryptodira</taxon>
        <taxon>Testudinoidea</taxon>
        <taxon>Platysternidae</taxon>
        <taxon>Platysternon</taxon>
    </lineage>
</organism>
<dbReference type="InterPro" id="IPR029062">
    <property type="entry name" value="Class_I_gatase-like"/>
</dbReference>
<evidence type="ECO:0000256" key="5">
    <source>
        <dbReference type="ARBA" id="ARBA00022801"/>
    </source>
</evidence>
<evidence type="ECO:0000313" key="9">
    <source>
        <dbReference type="EMBL" id="TFK11332.1"/>
    </source>
</evidence>
<dbReference type="CDD" id="cd01747">
    <property type="entry name" value="GATase1_Glutamyl_Hydrolase"/>
    <property type="match status" value="1"/>
</dbReference>
<dbReference type="AlphaFoldDB" id="A0A4D9EVX1"/>
<dbReference type="EMBL" id="QXTE01000033">
    <property type="protein sequence ID" value="TFK11332.1"/>
    <property type="molecule type" value="Genomic_DNA"/>
</dbReference>
<feature type="active site" description="Proton donor" evidence="6">
    <location>
        <position position="395"/>
    </location>
</feature>
<evidence type="ECO:0000256" key="2">
    <source>
        <dbReference type="ARBA" id="ARBA00011083"/>
    </source>
</evidence>
<dbReference type="Proteomes" id="UP000297703">
    <property type="component" value="Unassembled WGS sequence"/>
</dbReference>
<dbReference type="PROSITE" id="PS51273">
    <property type="entry name" value="GATASE_TYPE_1"/>
    <property type="match status" value="1"/>
</dbReference>
<evidence type="ECO:0000256" key="6">
    <source>
        <dbReference type="PIRSR" id="PIRSR615527-1"/>
    </source>
</evidence>
<keyword evidence="5 7" id="KW-0378">Hydrolase</keyword>
<dbReference type="Gene3D" id="3.40.50.880">
    <property type="match status" value="1"/>
</dbReference>
<keyword evidence="10" id="KW-1185">Reference proteome</keyword>
<comment type="subcellular location">
    <subcellularLocation>
        <location evidence="1">Secreted</location>
        <location evidence="1">Extracellular space</location>
    </subcellularLocation>
</comment>
<keyword evidence="3" id="KW-0964">Secreted</keyword>
<feature type="active site" description="Nucleophile" evidence="6 7">
    <location>
        <position position="285"/>
    </location>
</feature>
<dbReference type="GO" id="GO:0005576">
    <property type="term" value="C:extracellular region"/>
    <property type="evidence" value="ECO:0007669"/>
    <property type="project" value="UniProtKB-SubCell"/>
</dbReference>
<comment type="similarity">
    <text evidence="2">Belongs to the peptidase C26 family.</text>
</comment>
<name>A0A4D9EVX1_9SAUR</name>
<dbReference type="PANTHER" id="PTHR11315:SF20">
    <property type="entry name" value="GAMMA-GLUTAMYL HYDROLASE"/>
    <property type="match status" value="1"/>
</dbReference>
<dbReference type="OrthoDB" id="64220at2759"/>
<dbReference type="SUPFAM" id="SSF52317">
    <property type="entry name" value="Class I glutamine amidotransferase-like"/>
    <property type="match status" value="1"/>
</dbReference>
<proteinExistence type="inferred from homology"/>
<evidence type="ECO:0000313" key="10">
    <source>
        <dbReference type="Proteomes" id="UP000297703"/>
    </source>
</evidence>
<dbReference type="GO" id="GO:0034722">
    <property type="term" value="F:gamma-glutamyl-peptidase activity"/>
    <property type="evidence" value="ECO:0007669"/>
    <property type="project" value="UniProtKB-UniRule"/>
</dbReference>
<dbReference type="Pfam" id="PF07722">
    <property type="entry name" value="Peptidase_C26"/>
    <property type="match status" value="1"/>
</dbReference>
<reference evidence="9 10" key="2">
    <citation type="submission" date="2019-04" db="EMBL/GenBank/DDBJ databases">
        <title>The genome sequence of big-headed turtle.</title>
        <authorList>
            <person name="Gong S."/>
        </authorList>
    </citation>
    <scope>NUCLEOTIDE SEQUENCE [LARGE SCALE GENOMIC DNA]</scope>
    <source>
        <strain evidence="9">DO16091913</strain>
        <tissue evidence="9">Muscle</tissue>
    </source>
</reference>
<dbReference type="InterPro" id="IPR011697">
    <property type="entry name" value="Peptidase_C26"/>
</dbReference>
<comment type="caution">
    <text evidence="9">The sequence shown here is derived from an EMBL/GenBank/DDBJ whole genome shotgun (WGS) entry which is preliminary data.</text>
</comment>
<dbReference type="EC" id="3.4.19.9" evidence="7"/>
<protein>
    <recommendedName>
        <fullName evidence="7">folate gamma-glutamyl hydrolase</fullName>
        <ecNumber evidence="7">3.4.19.9</ecNumber>
    </recommendedName>
</protein>
<dbReference type="PANTHER" id="PTHR11315">
    <property type="entry name" value="PROTEASE FAMILY C26 GAMMA-GLUTAMYL HYDROLASE"/>
    <property type="match status" value="1"/>
</dbReference>
<dbReference type="FunFam" id="3.40.50.880:FF:000024">
    <property type="entry name" value="Folate gamma-glutamyl hydrolase"/>
    <property type="match status" value="1"/>
</dbReference>
<keyword evidence="4" id="KW-0732">Signal</keyword>
<dbReference type="GO" id="GO:0005773">
    <property type="term" value="C:vacuole"/>
    <property type="evidence" value="ECO:0007669"/>
    <property type="project" value="TreeGrafter"/>
</dbReference>
<sequence length="469" mass="51451">MAPLQPQLGFSPFHLCVGSIGTVTITVSKPISLQFVVLLCTELSTALRQSLASDGALGQLADFRGALEPKECVMSAAEFTLPRSSSSHHPLGLPSLPRDSDCLAPWFRARGGAPQRNYVSQGAARSPGKAVPAPQEGRCAGGTAAPYSRRASAGQGGGEGVMLRYSGPRSPPGVCLLLLLLCANALASVVSRSRRGASNERPIIGILAQECDFTSFHRVGSSYIAASYVKFLESAGARVVPIRVLFPGGGVDLKTSEYSRTARIFYNKALKANDKGDYFPVWGTCLGYEELTYLTSGEILLTWTNTEDFALPLNFTTAAKDSRMFKNFPDDLLQKLATESLTAHFHHWSLSMQNFTQNAKLRNFYKVLTTNTHADVEFISTMEAHKYPIYGVQWHPEKNPFEWKNSSGIPHSASAMKVAYYVADFLVNEARKSLHHFPNKGEETKALIYNYTPVFTGIFSPFEQVYFFD</sequence>
<dbReference type="STRING" id="55544.A0A4D9EVX1"/>
<accession>A0A4D9EVX1</accession>
<evidence type="ECO:0000256" key="3">
    <source>
        <dbReference type="ARBA" id="ARBA00022525"/>
    </source>
</evidence>
<feature type="active site" evidence="7">
    <location>
        <position position="395"/>
    </location>
</feature>
<evidence type="ECO:0000256" key="8">
    <source>
        <dbReference type="SAM" id="MobiDB-lite"/>
    </source>
</evidence>
<evidence type="ECO:0000256" key="7">
    <source>
        <dbReference type="PROSITE-ProRule" id="PRU00607"/>
    </source>
</evidence>
<feature type="region of interest" description="Disordered" evidence="8">
    <location>
        <begin position="118"/>
        <end position="152"/>
    </location>
</feature>
<dbReference type="GO" id="GO:0046900">
    <property type="term" value="P:tetrahydrofolylpolyglutamate metabolic process"/>
    <property type="evidence" value="ECO:0007669"/>
    <property type="project" value="TreeGrafter"/>
</dbReference>
<dbReference type="InterPro" id="IPR015527">
    <property type="entry name" value="Pept_C26_g-glut_hydrolase"/>
</dbReference>
<reference evidence="9 10" key="1">
    <citation type="submission" date="2019-04" db="EMBL/GenBank/DDBJ databases">
        <title>Draft genome of the big-headed turtle Platysternon megacephalum.</title>
        <authorList>
            <person name="Gong S."/>
        </authorList>
    </citation>
    <scope>NUCLEOTIDE SEQUENCE [LARGE SCALE GENOMIC DNA]</scope>
    <source>
        <strain evidence="9">DO16091913</strain>
        <tissue evidence="9">Muscle</tissue>
    </source>
</reference>